<reference evidence="2 3" key="1">
    <citation type="journal article" date="2021" name="Nat. Plants">
        <title>The Taxus genome provides insights into paclitaxel biosynthesis.</title>
        <authorList>
            <person name="Xiong X."/>
            <person name="Gou J."/>
            <person name="Liao Q."/>
            <person name="Li Y."/>
            <person name="Zhou Q."/>
            <person name="Bi G."/>
            <person name="Li C."/>
            <person name="Du R."/>
            <person name="Wang X."/>
            <person name="Sun T."/>
            <person name="Guo L."/>
            <person name="Liang H."/>
            <person name="Lu P."/>
            <person name="Wu Y."/>
            <person name="Zhang Z."/>
            <person name="Ro D.K."/>
            <person name="Shang Y."/>
            <person name="Huang S."/>
            <person name="Yan J."/>
        </authorList>
    </citation>
    <scope>NUCLEOTIDE SEQUENCE [LARGE SCALE GENOMIC DNA]</scope>
    <source>
        <strain evidence="2">Ta-2019</strain>
    </source>
</reference>
<dbReference type="Gene3D" id="2.40.50.140">
    <property type="entry name" value="Nucleic acid-binding proteins"/>
    <property type="match status" value="1"/>
</dbReference>
<dbReference type="Proteomes" id="UP000824469">
    <property type="component" value="Unassembled WGS sequence"/>
</dbReference>
<protein>
    <submittedName>
        <fullName evidence="2">Uncharacterized protein</fullName>
    </submittedName>
</protein>
<evidence type="ECO:0000313" key="3">
    <source>
        <dbReference type="Proteomes" id="UP000824469"/>
    </source>
</evidence>
<evidence type="ECO:0000256" key="1">
    <source>
        <dbReference type="SAM" id="MobiDB-lite"/>
    </source>
</evidence>
<organism evidence="2 3">
    <name type="scientific">Taxus chinensis</name>
    <name type="common">Chinese yew</name>
    <name type="synonym">Taxus wallichiana var. chinensis</name>
    <dbReference type="NCBI Taxonomy" id="29808"/>
    <lineage>
        <taxon>Eukaryota</taxon>
        <taxon>Viridiplantae</taxon>
        <taxon>Streptophyta</taxon>
        <taxon>Embryophyta</taxon>
        <taxon>Tracheophyta</taxon>
        <taxon>Spermatophyta</taxon>
        <taxon>Pinopsida</taxon>
        <taxon>Pinidae</taxon>
        <taxon>Conifers II</taxon>
        <taxon>Cupressales</taxon>
        <taxon>Taxaceae</taxon>
        <taxon>Taxus</taxon>
    </lineage>
</organism>
<feature type="region of interest" description="Disordered" evidence="1">
    <location>
        <begin position="1"/>
        <end position="28"/>
    </location>
</feature>
<feature type="region of interest" description="Disordered" evidence="1">
    <location>
        <begin position="386"/>
        <end position="415"/>
    </location>
</feature>
<keyword evidence="3" id="KW-1185">Reference proteome</keyword>
<dbReference type="OMA" id="CMYEENK"/>
<feature type="non-terminal residue" evidence="2">
    <location>
        <position position="415"/>
    </location>
</feature>
<evidence type="ECO:0000313" key="2">
    <source>
        <dbReference type="EMBL" id="KAH9311244.1"/>
    </source>
</evidence>
<gene>
    <name evidence="2" type="ORF">KI387_026279</name>
</gene>
<proteinExistence type="predicted"/>
<dbReference type="EMBL" id="JAHRHJ020000006">
    <property type="protein sequence ID" value="KAH9311244.1"/>
    <property type="molecule type" value="Genomic_DNA"/>
</dbReference>
<accession>A0AA38FVK1</accession>
<sequence length="415" mass="46616">TMSDATSTAQADLPSQQSPKRPRNETPTLVSIDDINNYKFREIFEGDIMAAYKTVLDKQRGKELLRVDLTDKKGELTITVNIMAPFIKIHEPSIIPQKAIRITNFTLAPKSDYDHCDCDFILQITKNTTIQSIDCICPHHMFIPNSSIHQLLSTTDHYATATIAAICTSCQQIGNQFIIDITDGNLPNDKARVYIFQTLAADFHIIENKIRRNEPVIYLFKNLAKLSESIDKSLRSTQSTFVTSVKAKRSLERLQLLLTTTMKVEGTLTVAKAYSSPFEPICGKCNLTIERLPPVHTDIAYCSNCEQECPYAYCHRLLCSIKSADKTTIQCIAKNKLLTELLPSLTAIAYSQYIEDKEAVIEQLSCFTLHGIFTIDKENIIRHMTTTPDESIPPQFQSQESSYASSSHTLSAPSF</sequence>
<comment type="caution">
    <text evidence="2">The sequence shown here is derived from an EMBL/GenBank/DDBJ whole genome shotgun (WGS) entry which is preliminary data.</text>
</comment>
<feature type="compositionally biased region" description="Low complexity" evidence="1">
    <location>
        <begin position="395"/>
        <end position="415"/>
    </location>
</feature>
<dbReference type="InterPro" id="IPR012340">
    <property type="entry name" value="NA-bd_OB-fold"/>
</dbReference>
<name>A0AA38FVK1_TAXCH</name>
<dbReference type="AlphaFoldDB" id="A0AA38FVK1"/>